<dbReference type="GO" id="GO:0000493">
    <property type="term" value="P:box H/ACA snoRNP assembly"/>
    <property type="evidence" value="ECO:0007669"/>
    <property type="project" value="InterPro"/>
</dbReference>
<reference evidence="3" key="1">
    <citation type="submission" date="2019-10" db="EMBL/GenBank/DDBJ databases">
        <authorList>
            <consortium name="DOE Joint Genome Institute"/>
            <person name="Kuo A."/>
            <person name="Miyauchi S."/>
            <person name="Kiss E."/>
            <person name="Drula E."/>
            <person name="Kohler A."/>
            <person name="Sanchez-Garcia M."/>
            <person name="Andreopoulos B."/>
            <person name="Barry K.W."/>
            <person name="Bonito G."/>
            <person name="Buee M."/>
            <person name="Carver A."/>
            <person name="Chen C."/>
            <person name="Cichocki N."/>
            <person name="Clum A."/>
            <person name="Culley D."/>
            <person name="Crous P.W."/>
            <person name="Fauchery L."/>
            <person name="Girlanda M."/>
            <person name="Hayes R."/>
            <person name="Keri Z."/>
            <person name="LaButti K."/>
            <person name="Lipzen A."/>
            <person name="Lombard V."/>
            <person name="Magnuson J."/>
            <person name="Maillard F."/>
            <person name="Morin E."/>
            <person name="Murat C."/>
            <person name="Nolan M."/>
            <person name="Ohm R."/>
            <person name="Pangilinan J."/>
            <person name="Pereira M."/>
            <person name="Perotto S."/>
            <person name="Peter M."/>
            <person name="Riley R."/>
            <person name="Sitrit Y."/>
            <person name="Stielow B."/>
            <person name="Szollosi G."/>
            <person name="Zifcakova L."/>
            <person name="Stursova M."/>
            <person name="Spatafora J.W."/>
            <person name="Tedersoo L."/>
            <person name="Vaario L.-M."/>
            <person name="Yamada A."/>
            <person name="Yan M."/>
            <person name="Wang P."/>
            <person name="Xu J."/>
            <person name="Bruns T."/>
            <person name="Baldrian P."/>
            <person name="Vilgalys R."/>
            <person name="Henrissat B."/>
            <person name="Grigoriev I.V."/>
            <person name="Hibbett D."/>
            <person name="Nagy L.G."/>
            <person name="Martin F.M."/>
        </authorList>
    </citation>
    <scope>NUCLEOTIDE SEQUENCE</scope>
    <source>
        <strain evidence="3">BED1</strain>
    </source>
</reference>
<dbReference type="Gene3D" id="2.60.40.790">
    <property type="match status" value="1"/>
</dbReference>
<dbReference type="InterPro" id="IPR007052">
    <property type="entry name" value="CS_dom"/>
</dbReference>
<dbReference type="GO" id="GO:0005654">
    <property type="term" value="C:nucleoplasm"/>
    <property type="evidence" value="ECO:0007669"/>
    <property type="project" value="TreeGrafter"/>
</dbReference>
<protein>
    <submittedName>
        <fullName evidence="3">SHQ1 protein-domain-containing protein</fullName>
    </submittedName>
</protein>
<evidence type="ECO:0000313" key="4">
    <source>
        <dbReference type="Proteomes" id="UP001194468"/>
    </source>
</evidence>
<evidence type="ECO:0000256" key="1">
    <source>
        <dbReference type="ARBA" id="ARBA00005607"/>
    </source>
</evidence>
<dbReference type="CDD" id="cd06463">
    <property type="entry name" value="p23_like"/>
    <property type="match status" value="1"/>
</dbReference>
<reference evidence="3" key="2">
    <citation type="journal article" date="2020" name="Nat. Commun.">
        <title>Large-scale genome sequencing of mycorrhizal fungi provides insights into the early evolution of symbiotic traits.</title>
        <authorList>
            <person name="Miyauchi S."/>
            <person name="Kiss E."/>
            <person name="Kuo A."/>
            <person name="Drula E."/>
            <person name="Kohler A."/>
            <person name="Sanchez-Garcia M."/>
            <person name="Morin E."/>
            <person name="Andreopoulos B."/>
            <person name="Barry K.W."/>
            <person name="Bonito G."/>
            <person name="Buee M."/>
            <person name="Carver A."/>
            <person name="Chen C."/>
            <person name="Cichocki N."/>
            <person name="Clum A."/>
            <person name="Culley D."/>
            <person name="Crous P.W."/>
            <person name="Fauchery L."/>
            <person name="Girlanda M."/>
            <person name="Hayes R.D."/>
            <person name="Keri Z."/>
            <person name="LaButti K."/>
            <person name="Lipzen A."/>
            <person name="Lombard V."/>
            <person name="Magnuson J."/>
            <person name="Maillard F."/>
            <person name="Murat C."/>
            <person name="Nolan M."/>
            <person name="Ohm R.A."/>
            <person name="Pangilinan J."/>
            <person name="Pereira M.F."/>
            <person name="Perotto S."/>
            <person name="Peter M."/>
            <person name="Pfister S."/>
            <person name="Riley R."/>
            <person name="Sitrit Y."/>
            <person name="Stielow J.B."/>
            <person name="Szollosi G."/>
            <person name="Zifcakova L."/>
            <person name="Stursova M."/>
            <person name="Spatafora J.W."/>
            <person name="Tedersoo L."/>
            <person name="Vaario L.M."/>
            <person name="Yamada A."/>
            <person name="Yan M."/>
            <person name="Wang P."/>
            <person name="Xu J."/>
            <person name="Bruns T."/>
            <person name="Baldrian P."/>
            <person name="Vilgalys R."/>
            <person name="Dunand C."/>
            <person name="Henrissat B."/>
            <person name="Grigoriev I.V."/>
            <person name="Hibbett D."/>
            <person name="Nagy L.G."/>
            <person name="Martin F.M."/>
        </authorList>
    </citation>
    <scope>NUCLEOTIDE SEQUENCE</scope>
    <source>
        <strain evidence="3">BED1</strain>
    </source>
</reference>
<dbReference type="PANTHER" id="PTHR12967:SF0">
    <property type="entry name" value="PROTEIN SHQ1 HOMOLOG"/>
    <property type="match status" value="1"/>
</dbReference>
<accession>A0AAD4C3T6</accession>
<evidence type="ECO:0000313" key="3">
    <source>
        <dbReference type="EMBL" id="KAF8447915.1"/>
    </source>
</evidence>
<dbReference type="InterPro" id="IPR039742">
    <property type="entry name" value="Shq1"/>
</dbReference>
<dbReference type="InterPro" id="IPR048696">
    <property type="entry name" value="SHQ1-like_CS"/>
</dbReference>
<evidence type="ECO:0000259" key="2">
    <source>
        <dbReference type="PROSITE" id="PS51203"/>
    </source>
</evidence>
<keyword evidence="4" id="KW-1185">Reference proteome</keyword>
<proteinExistence type="inferred from homology"/>
<organism evidence="3 4">
    <name type="scientific">Boletus edulis BED1</name>
    <dbReference type="NCBI Taxonomy" id="1328754"/>
    <lineage>
        <taxon>Eukaryota</taxon>
        <taxon>Fungi</taxon>
        <taxon>Dikarya</taxon>
        <taxon>Basidiomycota</taxon>
        <taxon>Agaricomycotina</taxon>
        <taxon>Agaricomycetes</taxon>
        <taxon>Agaricomycetidae</taxon>
        <taxon>Boletales</taxon>
        <taxon>Boletineae</taxon>
        <taxon>Boletaceae</taxon>
        <taxon>Boletoideae</taxon>
        <taxon>Boletus</taxon>
    </lineage>
</organism>
<dbReference type="PROSITE" id="PS51203">
    <property type="entry name" value="CS"/>
    <property type="match status" value="1"/>
</dbReference>
<dbReference type="GO" id="GO:0051082">
    <property type="term" value="F:unfolded protein binding"/>
    <property type="evidence" value="ECO:0007669"/>
    <property type="project" value="TreeGrafter"/>
</dbReference>
<sequence length="464" mass="52608">MMITPKFSCDQTDDTVIVSIYCPSVRASDVEINVDDTLLTVHIKPYFLRLHFSHAVVEDDDSAANYDPRTGYLTVTLTKVVKGQAFADLDLLAKLLAPRSSPPLTPAIEVIEPPPEEDDIGQLSRSAARLTLDEKDEFLKAAENDWQVAQTVPEAGAEAGLLSSRRYYGFLNKYTRYFMHVAHTENEINELGHNAESSDPDDRRNLRIKHENAKFDEEHYMADYADDEYIQELIAWEDSANGSEVVYTESEKMEMLRLPRKEYIIDGFQERNLYLTLITILFAYAYDKRTTLHDPTPESAWTICSLVPAFSALDPPPYIPVMSDITGASQFPLSDAELLSTLAISYRRSLALPLHRSFQLSEACRRDVASYMAQGKRMVARCLLETKRILDHHDVYCVYSRIWLDDFCVWIQTCASDNVLQGLADKLTTLLLPKEAIGWELGQLEEATRFAACRTSDSDDESIE</sequence>
<dbReference type="PANTHER" id="PTHR12967">
    <property type="entry name" value="PROTEIN SHQ1 HOMOLOG"/>
    <property type="match status" value="1"/>
</dbReference>
<comment type="similarity">
    <text evidence="1">Belongs to the SHQ1 family.</text>
</comment>
<comment type="caution">
    <text evidence="3">The sequence shown here is derived from an EMBL/GenBank/DDBJ whole genome shotgun (WGS) entry which is preliminary data.</text>
</comment>
<feature type="domain" description="CS" evidence="2">
    <location>
        <begin position="2"/>
        <end position="90"/>
    </location>
</feature>
<dbReference type="InterPro" id="IPR008978">
    <property type="entry name" value="HSP20-like_chaperone"/>
</dbReference>
<dbReference type="InterPro" id="IPR007009">
    <property type="entry name" value="Shq1_C"/>
</dbReference>
<dbReference type="GO" id="GO:0005737">
    <property type="term" value="C:cytoplasm"/>
    <property type="evidence" value="ECO:0007669"/>
    <property type="project" value="TreeGrafter"/>
</dbReference>
<dbReference type="AlphaFoldDB" id="A0AAD4C3T6"/>
<dbReference type="Proteomes" id="UP001194468">
    <property type="component" value="Unassembled WGS sequence"/>
</dbReference>
<name>A0AAD4C3T6_BOLED</name>
<dbReference type="EMBL" id="WHUW01000004">
    <property type="protein sequence ID" value="KAF8447915.1"/>
    <property type="molecule type" value="Genomic_DNA"/>
</dbReference>
<gene>
    <name evidence="3" type="ORF">L210DRAFT_3757672</name>
</gene>
<dbReference type="Pfam" id="PF04925">
    <property type="entry name" value="SHQ1"/>
    <property type="match status" value="1"/>
</dbReference>
<dbReference type="Pfam" id="PF21413">
    <property type="entry name" value="SHQ1-like_CS"/>
    <property type="match status" value="1"/>
</dbReference>
<dbReference type="SUPFAM" id="SSF49764">
    <property type="entry name" value="HSP20-like chaperones"/>
    <property type="match status" value="1"/>
</dbReference>